<proteinExistence type="predicted"/>
<feature type="domain" description="NADPH-dependent FMN reductase-like" evidence="2">
    <location>
        <begin position="117"/>
        <end position="257"/>
    </location>
</feature>
<evidence type="ECO:0000313" key="4">
    <source>
        <dbReference type="Proteomes" id="UP001201873"/>
    </source>
</evidence>
<feature type="region of interest" description="Disordered" evidence="1">
    <location>
        <begin position="1"/>
        <end position="69"/>
    </location>
</feature>
<dbReference type="PANTHER" id="PTHR30543">
    <property type="entry name" value="CHROMATE REDUCTASE"/>
    <property type="match status" value="1"/>
</dbReference>
<dbReference type="InterPro" id="IPR050712">
    <property type="entry name" value="NAD(P)H-dep_reductase"/>
</dbReference>
<dbReference type="Gene3D" id="3.40.50.360">
    <property type="match status" value="1"/>
</dbReference>
<name>A0ABT0JXN6_9ACTN</name>
<dbReference type="RefSeq" id="WP_248824590.1">
    <property type="nucleotide sequence ID" value="NZ_JALKFT010000008.1"/>
</dbReference>
<dbReference type="SUPFAM" id="SSF52218">
    <property type="entry name" value="Flavoproteins"/>
    <property type="match status" value="1"/>
</dbReference>
<evidence type="ECO:0000259" key="2">
    <source>
        <dbReference type="Pfam" id="PF03358"/>
    </source>
</evidence>
<comment type="caution">
    <text evidence="3">The sequence shown here is derived from an EMBL/GenBank/DDBJ whole genome shotgun (WGS) entry which is preliminary data.</text>
</comment>
<organism evidence="3 4">
    <name type="scientific">Frankia umida</name>
    <dbReference type="NCBI Taxonomy" id="573489"/>
    <lineage>
        <taxon>Bacteria</taxon>
        <taxon>Bacillati</taxon>
        <taxon>Actinomycetota</taxon>
        <taxon>Actinomycetes</taxon>
        <taxon>Frankiales</taxon>
        <taxon>Frankiaceae</taxon>
        <taxon>Frankia</taxon>
    </lineage>
</organism>
<feature type="compositionally biased region" description="Low complexity" evidence="1">
    <location>
        <begin position="38"/>
        <end position="47"/>
    </location>
</feature>
<protein>
    <submittedName>
        <fullName evidence="3">NAD(P)H-dependent oxidoreductase</fullName>
    </submittedName>
</protein>
<reference evidence="3 4" key="1">
    <citation type="submission" date="2022-04" db="EMBL/GenBank/DDBJ databases">
        <title>Genome diversity in the genus Frankia.</title>
        <authorList>
            <person name="Carlos-Shanley C."/>
            <person name="Hahn D."/>
        </authorList>
    </citation>
    <scope>NUCLEOTIDE SEQUENCE [LARGE SCALE GENOMIC DNA]</scope>
    <source>
        <strain evidence="3 4">Ag45/Mut15</strain>
    </source>
</reference>
<dbReference type="Pfam" id="PF03358">
    <property type="entry name" value="FMN_red"/>
    <property type="match status" value="1"/>
</dbReference>
<dbReference type="InterPro" id="IPR005025">
    <property type="entry name" value="FMN_Rdtase-like_dom"/>
</dbReference>
<dbReference type="Proteomes" id="UP001201873">
    <property type="component" value="Unassembled WGS sequence"/>
</dbReference>
<dbReference type="InterPro" id="IPR029039">
    <property type="entry name" value="Flavoprotein-like_sf"/>
</dbReference>
<dbReference type="EMBL" id="JALKFT010000008">
    <property type="protein sequence ID" value="MCK9876305.1"/>
    <property type="molecule type" value="Genomic_DNA"/>
</dbReference>
<gene>
    <name evidence="3" type="ORF">MXD59_11030</name>
</gene>
<accession>A0ABT0JXN6</accession>
<dbReference type="PANTHER" id="PTHR30543:SF21">
    <property type="entry name" value="NAD(P)H-DEPENDENT FMN REDUCTASE LOT6"/>
    <property type="match status" value="1"/>
</dbReference>
<feature type="compositionally biased region" description="Gly residues" evidence="1">
    <location>
        <begin position="48"/>
        <end position="67"/>
    </location>
</feature>
<evidence type="ECO:0000256" key="1">
    <source>
        <dbReference type="SAM" id="MobiDB-lite"/>
    </source>
</evidence>
<keyword evidence="4" id="KW-1185">Reference proteome</keyword>
<evidence type="ECO:0000313" key="3">
    <source>
        <dbReference type="EMBL" id="MCK9876305.1"/>
    </source>
</evidence>
<sequence length="302" mass="30067">MGDSYGAGWSSGGGSGESGEHAGDTGPLAASEAPRPLPTRTSRRTGPTGPGGGLGAGPSDSGIGGGAASPLGTLTASDLGAISASGPGLGGMPGGGLNGMASGGLGTVRTRRRRPMIVGLGGTTQPNSLTQWLLAGALGTMAQAGAETLLFGSGELDLPMYAPERPERGPGALRLLAAVEQCDALVLATTAHHGRVSGLVSNALDYLDDLHGAPRPYLDGRPVGLIVTAPNAHSAGTAMTALRSTVHSLRGWPTPQGITLDTSASPTIADADGRLTDQTTANALETLVDQIMGFTYAWSQVI</sequence>